<sequence length="23" mass="2912">MYEVCSYETNRHLAFRDYLKIYP</sequence>
<name>A0ABX7E866_9BACI</name>
<accession>A0ABX7E866</accession>
<organism evidence="1 2">
    <name type="scientific">Heyndrickxia vini</name>
    <dbReference type="NCBI Taxonomy" id="1476025"/>
    <lineage>
        <taxon>Bacteria</taxon>
        <taxon>Bacillati</taxon>
        <taxon>Bacillota</taxon>
        <taxon>Bacilli</taxon>
        <taxon>Bacillales</taxon>
        <taxon>Bacillaceae</taxon>
        <taxon>Heyndrickxia</taxon>
    </lineage>
</organism>
<dbReference type="Proteomes" id="UP000595691">
    <property type="component" value="Chromosome"/>
</dbReference>
<evidence type="ECO:0000313" key="2">
    <source>
        <dbReference type="Proteomes" id="UP000595691"/>
    </source>
</evidence>
<dbReference type="RefSeq" id="WP_202780823.1">
    <property type="nucleotide sequence ID" value="NZ_CP065425.1"/>
</dbReference>
<dbReference type="EMBL" id="CP065425">
    <property type="protein sequence ID" value="QQZ11565.1"/>
    <property type="molecule type" value="Genomic_DNA"/>
</dbReference>
<evidence type="ECO:0000313" key="1">
    <source>
        <dbReference type="EMBL" id="QQZ11565.1"/>
    </source>
</evidence>
<protein>
    <submittedName>
        <fullName evidence="1">Uncharacterized protein</fullName>
    </submittedName>
</protein>
<reference evidence="1 2" key="1">
    <citation type="submission" date="2020-11" db="EMBL/GenBank/DDBJ databases">
        <title>Taxonomic evaluation of the Bacillus sporothermodurans group of bacteria based on whole genome sequences.</title>
        <authorList>
            <person name="Fiedler G."/>
            <person name="Herbstmann A.-D."/>
            <person name="Doll E."/>
            <person name="Wenning M."/>
            <person name="Brinks E."/>
            <person name="Kabisch J."/>
            <person name="Breitenwieser F."/>
            <person name="Lappann M."/>
            <person name="Boehnlein C."/>
            <person name="Franz C."/>
        </authorList>
    </citation>
    <scope>NUCLEOTIDE SEQUENCE [LARGE SCALE GENOMIC DNA]</scope>
    <source>
        <strain evidence="1 2">JCM 19841</strain>
    </source>
</reference>
<proteinExistence type="predicted"/>
<gene>
    <name evidence="1" type="ORF">I5776_15525</name>
</gene>
<keyword evidence="2" id="KW-1185">Reference proteome</keyword>